<organism evidence="2">
    <name type="scientific">Pararge aegeria</name>
    <name type="common">speckled wood butterfly</name>
    <dbReference type="NCBI Taxonomy" id="116150"/>
    <lineage>
        <taxon>Eukaryota</taxon>
        <taxon>Metazoa</taxon>
        <taxon>Ecdysozoa</taxon>
        <taxon>Arthropoda</taxon>
        <taxon>Hexapoda</taxon>
        <taxon>Insecta</taxon>
        <taxon>Pterygota</taxon>
        <taxon>Neoptera</taxon>
        <taxon>Endopterygota</taxon>
        <taxon>Lepidoptera</taxon>
        <taxon>Glossata</taxon>
        <taxon>Ditrysia</taxon>
        <taxon>Papilionoidea</taxon>
        <taxon>Nymphalidae</taxon>
        <taxon>Satyrinae</taxon>
        <taxon>Satyrini</taxon>
        <taxon>Parargina</taxon>
        <taxon>Pararge</taxon>
    </lineage>
</organism>
<dbReference type="PANTHER" id="PTHR11785:SF240">
    <property type="entry name" value="LD25378P"/>
    <property type="match status" value="1"/>
</dbReference>
<name>S4P2I5_9NEOP</name>
<keyword evidence="1" id="KW-0812">Transmembrane</keyword>
<dbReference type="PANTHER" id="PTHR11785">
    <property type="entry name" value="AMINO ACID TRANSPORTER"/>
    <property type="match status" value="1"/>
</dbReference>
<sequence>MRYTRPKLMRPIRVNLILPITFLIVCTFLVVCSCFTCPKEVGIGVAFIALGVPIFYIFVMWKDKPSWMLKFCDNFNLTCSKMFLSLPENSKEL</sequence>
<dbReference type="GO" id="GO:0015179">
    <property type="term" value="F:L-amino acid transmembrane transporter activity"/>
    <property type="evidence" value="ECO:0007669"/>
    <property type="project" value="TreeGrafter"/>
</dbReference>
<dbReference type="EMBL" id="GAIX01006859">
    <property type="protein sequence ID" value="JAA85701.1"/>
    <property type="molecule type" value="Transcribed_RNA"/>
</dbReference>
<reference evidence="2" key="2">
    <citation type="submission" date="2013-05" db="EMBL/GenBank/DDBJ databases">
        <authorList>
            <person name="Carter J.-M."/>
            <person name="Baker S.C."/>
            <person name="Pink R."/>
            <person name="Carter D.R.F."/>
            <person name="Collins A."/>
            <person name="Tomlin J."/>
            <person name="Gibbs M."/>
            <person name="Breuker C.J."/>
        </authorList>
    </citation>
    <scope>NUCLEOTIDE SEQUENCE</scope>
    <source>
        <tissue evidence="2">Ovary</tissue>
    </source>
</reference>
<evidence type="ECO:0000256" key="1">
    <source>
        <dbReference type="SAM" id="Phobius"/>
    </source>
</evidence>
<dbReference type="PROSITE" id="PS51257">
    <property type="entry name" value="PROKAR_LIPOPROTEIN"/>
    <property type="match status" value="1"/>
</dbReference>
<keyword evidence="1" id="KW-0472">Membrane</keyword>
<keyword evidence="1" id="KW-1133">Transmembrane helix</keyword>
<proteinExistence type="predicted"/>
<reference evidence="2" key="1">
    <citation type="journal article" date="2013" name="BMC Genomics">
        <title>Unscrambling butterfly oogenesis.</title>
        <authorList>
            <person name="Carter J.M."/>
            <person name="Baker S.C."/>
            <person name="Pink R."/>
            <person name="Carter D.R."/>
            <person name="Collins A."/>
            <person name="Tomlin J."/>
            <person name="Gibbs M."/>
            <person name="Breuker C.J."/>
        </authorList>
    </citation>
    <scope>NUCLEOTIDE SEQUENCE</scope>
    <source>
        <tissue evidence="2">Ovary</tissue>
    </source>
</reference>
<feature type="transmembrane region" description="Helical" evidence="1">
    <location>
        <begin position="12"/>
        <end position="31"/>
    </location>
</feature>
<dbReference type="AlphaFoldDB" id="S4P2I5"/>
<accession>S4P2I5</accession>
<evidence type="ECO:0000313" key="2">
    <source>
        <dbReference type="EMBL" id="JAA85701.1"/>
    </source>
</evidence>
<dbReference type="InterPro" id="IPR050598">
    <property type="entry name" value="AminoAcid_Transporter"/>
</dbReference>
<feature type="transmembrane region" description="Helical" evidence="1">
    <location>
        <begin position="43"/>
        <end position="61"/>
    </location>
</feature>
<protein>
    <submittedName>
        <fullName evidence="2">Large neutral amino acids transporter</fullName>
    </submittedName>
</protein>